<dbReference type="RefSeq" id="WP_005856225.1">
    <property type="nucleotide sequence ID" value="NZ_AAYA01000002.1"/>
</dbReference>
<feature type="transmembrane region" description="Helical" evidence="1">
    <location>
        <begin position="107"/>
        <end position="124"/>
    </location>
</feature>
<gene>
    <name evidence="2" type="ORF">SSE37_08878</name>
</gene>
<keyword evidence="1" id="KW-0812">Transmembrane</keyword>
<dbReference type="Proteomes" id="UP000005713">
    <property type="component" value="Unassembled WGS sequence"/>
</dbReference>
<feature type="transmembrane region" description="Helical" evidence="1">
    <location>
        <begin position="40"/>
        <end position="70"/>
    </location>
</feature>
<evidence type="ECO:0000256" key="1">
    <source>
        <dbReference type="SAM" id="Phobius"/>
    </source>
</evidence>
<evidence type="ECO:0000313" key="3">
    <source>
        <dbReference type="Proteomes" id="UP000005713"/>
    </source>
</evidence>
<keyword evidence="3" id="KW-1185">Reference proteome</keyword>
<comment type="caution">
    <text evidence="2">The sequence shown here is derived from an EMBL/GenBank/DDBJ whole genome shotgun (WGS) entry which is preliminary data.</text>
</comment>
<feature type="transmembrane region" description="Helical" evidence="1">
    <location>
        <begin position="77"/>
        <end position="101"/>
    </location>
</feature>
<dbReference type="AlphaFoldDB" id="A3JZK7"/>
<keyword evidence="1" id="KW-1133">Transmembrane helix</keyword>
<sequence length="140" mass="14748">MMRRVAAIWLMHSLAFLAGLIVSGVVAVGLWAVVPGTVPTWMLFGMALSVSIVAVGAGYGLYLTLVGLLLDVDLGWAYYLLGPVIVLVVMTLVFLGVYWHILTVGQGSLAGYVALFLIGGAILTRRAAGTLPLTEAEEDA</sequence>
<dbReference type="OrthoDB" id="9839635at2"/>
<accession>A3JZK7</accession>
<reference evidence="2 3" key="1">
    <citation type="submission" date="2006-06" db="EMBL/GenBank/DDBJ databases">
        <authorList>
            <person name="Moran M.A."/>
            <person name="Ferriera S."/>
            <person name="Johnson J."/>
            <person name="Kravitz S."/>
            <person name="Beeson K."/>
            <person name="Sutton G."/>
            <person name="Rogers Y.-H."/>
            <person name="Friedman R."/>
            <person name="Frazier M."/>
            <person name="Venter J.C."/>
        </authorList>
    </citation>
    <scope>NUCLEOTIDE SEQUENCE [LARGE SCALE GENOMIC DNA]</scope>
    <source>
        <strain evidence="2 3">E-37</strain>
    </source>
</reference>
<protein>
    <submittedName>
        <fullName evidence="2">Uncharacterized protein</fullName>
    </submittedName>
</protein>
<organism evidence="2 3">
    <name type="scientific">Sagittula stellata (strain ATCC 700073 / DSM 11524 / E-37)</name>
    <dbReference type="NCBI Taxonomy" id="388399"/>
    <lineage>
        <taxon>Bacteria</taxon>
        <taxon>Pseudomonadati</taxon>
        <taxon>Pseudomonadota</taxon>
        <taxon>Alphaproteobacteria</taxon>
        <taxon>Rhodobacterales</taxon>
        <taxon>Roseobacteraceae</taxon>
        <taxon>Sagittula</taxon>
    </lineage>
</organism>
<feature type="transmembrane region" description="Helical" evidence="1">
    <location>
        <begin position="7"/>
        <end position="34"/>
    </location>
</feature>
<proteinExistence type="predicted"/>
<dbReference type="EMBL" id="AAYA01000002">
    <property type="protein sequence ID" value="EBA09910.1"/>
    <property type="molecule type" value="Genomic_DNA"/>
</dbReference>
<keyword evidence="1" id="KW-0472">Membrane</keyword>
<evidence type="ECO:0000313" key="2">
    <source>
        <dbReference type="EMBL" id="EBA09910.1"/>
    </source>
</evidence>
<name>A3JZK7_SAGS3</name>